<evidence type="ECO:0008006" key="3">
    <source>
        <dbReference type="Google" id="ProtNLM"/>
    </source>
</evidence>
<dbReference type="EMBL" id="CAKLCM010000002">
    <property type="protein sequence ID" value="CAH0526279.1"/>
    <property type="molecule type" value="Genomic_DNA"/>
</dbReference>
<evidence type="ECO:0000313" key="1">
    <source>
        <dbReference type="EMBL" id="CAH0526279.1"/>
    </source>
</evidence>
<name>A0ABM8ZJM0_9VIBR</name>
<comment type="caution">
    <text evidence="1">The sequence shown here is derived from an EMBL/GenBank/DDBJ whole genome shotgun (WGS) entry which is preliminary data.</text>
</comment>
<reference evidence="1" key="1">
    <citation type="submission" date="2021-12" db="EMBL/GenBank/DDBJ databases">
        <authorList>
            <person name="Rodrigo-Torres L."/>
            <person name="Arahal R. D."/>
            <person name="Lucena T."/>
        </authorList>
    </citation>
    <scope>NUCLEOTIDE SEQUENCE</scope>
    <source>
        <strain evidence="1">CECT 8226</strain>
    </source>
</reference>
<dbReference type="PANTHER" id="PTHR36154:SF1">
    <property type="entry name" value="DNA-BINDING TRANSCRIPTIONAL ACTIVATOR ALPA"/>
    <property type="match status" value="1"/>
</dbReference>
<organism evidence="1 2">
    <name type="scientific">Vibrio hippocampi</name>
    <dbReference type="NCBI Taxonomy" id="654686"/>
    <lineage>
        <taxon>Bacteria</taxon>
        <taxon>Pseudomonadati</taxon>
        <taxon>Pseudomonadota</taxon>
        <taxon>Gammaproteobacteria</taxon>
        <taxon>Vibrionales</taxon>
        <taxon>Vibrionaceae</taxon>
        <taxon>Vibrio</taxon>
    </lineage>
</organism>
<sequence>MKLISLVQVKNITGLGKTNIYRLMKDRKFPQNINVGSRTRRWLESEVLQWVKVKRGERLMLCSVIVNPHKEIIDKVFN</sequence>
<proteinExistence type="predicted"/>
<evidence type="ECO:0000313" key="2">
    <source>
        <dbReference type="Proteomes" id="UP000838160"/>
    </source>
</evidence>
<keyword evidence="2" id="KW-1185">Reference proteome</keyword>
<dbReference type="Gene3D" id="1.10.238.160">
    <property type="match status" value="1"/>
</dbReference>
<dbReference type="RefSeq" id="WP_237484651.1">
    <property type="nucleotide sequence ID" value="NZ_CAKLCM010000002.1"/>
</dbReference>
<dbReference type="InterPro" id="IPR052931">
    <property type="entry name" value="Prophage_regulatory_activator"/>
</dbReference>
<dbReference type="Proteomes" id="UP000838160">
    <property type="component" value="Unassembled WGS sequence"/>
</dbReference>
<dbReference type="Pfam" id="PF05930">
    <property type="entry name" value="Phage_AlpA"/>
    <property type="match status" value="1"/>
</dbReference>
<protein>
    <recommendedName>
        <fullName evidence="3">AlpA family phage regulatory protein</fullName>
    </recommendedName>
</protein>
<gene>
    <name evidence="1" type="ORF">VHP8226_01720</name>
</gene>
<dbReference type="InterPro" id="IPR010260">
    <property type="entry name" value="AlpA"/>
</dbReference>
<accession>A0ABM8ZJM0</accession>
<dbReference type="PANTHER" id="PTHR36154">
    <property type="entry name" value="DNA-BINDING TRANSCRIPTIONAL ACTIVATOR ALPA"/>
    <property type="match status" value="1"/>
</dbReference>